<keyword evidence="5 6" id="KW-0472">Membrane</keyword>
<accession>A0A8U0HUZ2</accession>
<dbReference type="RefSeq" id="WP_248650509.1">
    <property type="nucleotide sequence ID" value="NZ_CP096659.1"/>
</dbReference>
<dbReference type="Pfam" id="PF10070">
    <property type="entry name" value="DabA"/>
    <property type="match status" value="1"/>
</dbReference>
<feature type="binding site" evidence="6">
    <location>
        <position position="306"/>
    </location>
    <ligand>
        <name>Zn(2+)</name>
        <dbReference type="ChEBI" id="CHEBI:29105"/>
    </ligand>
</feature>
<dbReference type="KEGG" id="halx:M0R89_18275"/>
<keyword evidence="2 6" id="KW-1003">Cell membrane</keyword>
<dbReference type="EMBL" id="CP096659">
    <property type="protein sequence ID" value="UPV74464.1"/>
    <property type="molecule type" value="Genomic_DNA"/>
</dbReference>
<evidence type="ECO:0000256" key="5">
    <source>
        <dbReference type="ARBA" id="ARBA00023136"/>
    </source>
</evidence>
<keyword evidence="3 6" id="KW-0479">Metal-binding</keyword>
<dbReference type="GeneID" id="72187188"/>
<sequence length="809" mass="90045">MTLENEQTHFANSIERAAEKVGSVWPLHSFVTANPLSGFEDRPFHEAVAEAEQLFGGRGYPHPSVFRQAWENGQIEREVLSAELEAHGFDENPETLLDEMETTESASPSETDSNTEEVDRVLSKWLAAFLDQGNAKWPMPDREDGFYAAWRAVAPYDGDVPGCDGPSDLPETPIAALEDVLADYPQGEWETIFEQQLAALPGWTGFIKQRTSDDADAWQSSYPISLTEYLAVRLLLADFLDAPIQPNEHDTESVENDEVPLPEIWLTAWEKSHRDRLLEAVSQPNRETTTADESARPAAQLVFCIDTRSEIIRRHIEAVGPYETHGYAGFFGVPMRYQAYDADVSVDACPPIVDAQHRITDRPARRADATRERYDRWQGALDAGRKVLKALKANTAAAFSFVENAGPGYGVALTARTLLPARVYDALHDTDRTPDEHEFCEPSVDYNPDAVHSLREGLSLEEKVEYAQTAFELMGWEEFARLVVFTGHTSQTTNNPFDSSLDCGACAGNPGGPNARVLAAICNDEAVKAELRERGFDIPEDTAFLAAEHNTTTDEITLFDSEVPESHREDLEQLREDLTQAQTRATAERTESMADETADSVRETQRRAADWAETRPEWGLAGNASFVIGPRELTEDETLDGRTFLHSYDWRTDSEGEALEAIMTGPLVVTQWINNQYYFATVDNAVYGSGSKVTQNPVGNVGVFQGNGGDLMTGLPLQSLYADADQPHHQPLRLTALIHAPVDRVTEILRQHEQLVQLLDNGWIQLTVIDPEQDNAPLHYQETMEWELIQPERSSTEPPVQTVSGSVAD</sequence>
<dbReference type="HAMAP" id="MF_01871">
    <property type="entry name" value="DabA"/>
    <property type="match status" value="1"/>
</dbReference>
<feature type="binding site" evidence="6">
    <location>
        <position position="304"/>
    </location>
    <ligand>
        <name>Zn(2+)</name>
        <dbReference type="ChEBI" id="CHEBI:29105"/>
    </ligand>
</feature>
<dbReference type="PANTHER" id="PTHR38344:SF1">
    <property type="entry name" value="INORGANIC CARBON TRANSPORTER SUBUNIT DABA-RELATED"/>
    <property type="match status" value="1"/>
</dbReference>
<comment type="subcellular location">
    <subcellularLocation>
        <location evidence="6">Cell membrane</location>
        <topology evidence="6">Peripheral membrane protein</topology>
    </subcellularLocation>
</comment>
<feature type="binding site" evidence="6">
    <location>
        <position position="488"/>
    </location>
    <ligand>
        <name>Zn(2+)</name>
        <dbReference type="ChEBI" id="CHEBI:29105"/>
    </ligand>
</feature>
<comment type="cofactor">
    <cofactor evidence="6">
        <name>Zn(2+)</name>
        <dbReference type="ChEBI" id="CHEBI:29105"/>
    </cofactor>
</comment>
<evidence type="ECO:0000256" key="2">
    <source>
        <dbReference type="ARBA" id="ARBA00022475"/>
    </source>
</evidence>
<keyword evidence="9" id="KW-1185">Reference proteome</keyword>
<dbReference type="Proteomes" id="UP000830729">
    <property type="component" value="Chromosome"/>
</dbReference>
<evidence type="ECO:0000256" key="6">
    <source>
        <dbReference type="HAMAP-Rule" id="MF_01871"/>
    </source>
</evidence>
<dbReference type="InterPro" id="IPR018752">
    <property type="entry name" value="DabA"/>
</dbReference>
<dbReference type="PANTHER" id="PTHR38344">
    <property type="entry name" value="UPF0753 PROTEIN AQ_863"/>
    <property type="match status" value="1"/>
</dbReference>
<dbReference type="GO" id="GO:0005886">
    <property type="term" value="C:plasma membrane"/>
    <property type="evidence" value="ECO:0007669"/>
    <property type="project" value="UniProtKB-SubCell"/>
</dbReference>
<name>A0A8U0HUZ2_9EURY</name>
<evidence type="ECO:0000313" key="8">
    <source>
        <dbReference type="EMBL" id="UPV74464.1"/>
    </source>
</evidence>
<protein>
    <recommendedName>
        <fullName evidence="6">Probable inorganic carbon transporter subunit DabA</fullName>
    </recommendedName>
</protein>
<comment type="similarity">
    <text evidence="6">Belongs to the inorganic carbon transporter (TC 9.A.2) DabA family.</text>
</comment>
<gene>
    <name evidence="6" type="primary">dabA</name>
    <name evidence="8" type="ORF">M0R89_18275</name>
</gene>
<evidence type="ECO:0000256" key="1">
    <source>
        <dbReference type="ARBA" id="ARBA00022448"/>
    </source>
</evidence>
<reference evidence="8 9" key="1">
    <citation type="submission" date="2022-04" db="EMBL/GenBank/DDBJ databases">
        <title>Diverse halophilic archaea isolated from saline environments.</title>
        <authorList>
            <person name="Cui H.-L."/>
        </authorList>
    </citation>
    <scope>NUCLEOTIDE SEQUENCE [LARGE SCALE GENOMIC DNA]</scope>
    <source>
        <strain evidence="8 9">XZYJT49</strain>
    </source>
</reference>
<keyword evidence="4 6" id="KW-0862">Zinc</keyword>
<evidence type="ECO:0000256" key="7">
    <source>
        <dbReference type="SAM" id="MobiDB-lite"/>
    </source>
</evidence>
<comment type="function">
    <text evidence="6">Part of an energy-coupled inorganic carbon pump.</text>
</comment>
<evidence type="ECO:0000313" key="9">
    <source>
        <dbReference type="Proteomes" id="UP000830729"/>
    </source>
</evidence>
<dbReference type="GO" id="GO:0008270">
    <property type="term" value="F:zinc ion binding"/>
    <property type="evidence" value="ECO:0007669"/>
    <property type="project" value="UniProtKB-UniRule"/>
</dbReference>
<feature type="binding site" evidence="6">
    <location>
        <position position="503"/>
    </location>
    <ligand>
        <name>Zn(2+)</name>
        <dbReference type="ChEBI" id="CHEBI:29105"/>
    </ligand>
</feature>
<evidence type="ECO:0000256" key="4">
    <source>
        <dbReference type="ARBA" id="ARBA00022833"/>
    </source>
</evidence>
<proteinExistence type="inferred from homology"/>
<comment type="subunit">
    <text evidence="6">Forms a complex with DabB.</text>
</comment>
<keyword evidence="1 6" id="KW-0813">Transport</keyword>
<organism evidence="8 9">
    <name type="scientific">Halorussus limi</name>
    <dbReference type="NCBI Taxonomy" id="2938695"/>
    <lineage>
        <taxon>Archaea</taxon>
        <taxon>Methanobacteriati</taxon>
        <taxon>Methanobacteriota</taxon>
        <taxon>Stenosarchaea group</taxon>
        <taxon>Halobacteria</taxon>
        <taxon>Halobacteriales</taxon>
        <taxon>Haladaptataceae</taxon>
        <taxon>Halorussus</taxon>
    </lineage>
</organism>
<dbReference type="AlphaFoldDB" id="A0A8U0HUZ2"/>
<feature type="region of interest" description="Disordered" evidence="7">
    <location>
        <begin position="582"/>
        <end position="601"/>
    </location>
</feature>
<evidence type="ECO:0000256" key="3">
    <source>
        <dbReference type="ARBA" id="ARBA00022723"/>
    </source>
</evidence>